<name>A0ABM0K806_APLCA</name>
<reference evidence="2" key="1">
    <citation type="submission" date="2025-08" db="UniProtKB">
        <authorList>
            <consortium name="RefSeq"/>
        </authorList>
    </citation>
    <scope>IDENTIFICATION</scope>
</reference>
<dbReference type="GeneID" id="101849505"/>
<evidence type="ECO:0000313" key="2">
    <source>
        <dbReference type="RefSeq" id="XP_005110974.1"/>
    </source>
</evidence>
<sequence length="196" mass="22095">MNGTGDLFMCTGFFKTHFFQMTPWLFQVEVLPFLTESQLANGTVHDWFKAQHFQEMLELLQPVMQKSVDAGEVSVPEDKKYSKSKDCVLTGSTVRIACSFKQSVMNNTFLIHLPRGRSRKEDTRKKRKYQELSLHKEKLLVYVCPRASSSVLHLSQLVNNDIGENGSVNDISKYFVSSEGSNHMSKGVASTSTACS</sequence>
<dbReference type="Proteomes" id="UP000694888">
    <property type="component" value="Unplaced"/>
</dbReference>
<protein>
    <submittedName>
        <fullName evidence="2">Uncharacterized protein LOC101849505</fullName>
    </submittedName>
</protein>
<organism evidence="1 2">
    <name type="scientific">Aplysia californica</name>
    <name type="common">California sea hare</name>
    <dbReference type="NCBI Taxonomy" id="6500"/>
    <lineage>
        <taxon>Eukaryota</taxon>
        <taxon>Metazoa</taxon>
        <taxon>Spiralia</taxon>
        <taxon>Lophotrochozoa</taxon>
        <taxon>Mollusca</taxon>
        <taxon>Gastropoda</taxon>
        <taxon>Heterobranchia</taxon>
        <taxon>Euthyneura</taxon>
        <taxon>Tectipleura</taxon>
        <taxon>Aplysiida</taxon>
        <taxon>Aplysioidea</taxon>
        <taxon>Aplysiidae</taxon>
        <taxon>Aplysia</taxon>
    </lineage>
</organism>
<proteinExistence type="predicted"/>
<dbReference type="RefSeq" id="XP_005110974.1">
    <property type="nucleotide sequence ID" value="XM_005110917.3"/>
</dbReference>
<keyword evidence="1" id="KW-1185">Reference proteome</keyword>
<gene>
    <name evidence="2" type="primary">LOC101849505</name>
</gene>
<accession>A0ABM0K806</accession>
<evidence type="ECO:0000313" key="1">
    <source>
        <dbReference type="Proteomes" id="UP000694888"/>
    </source>
</evidence>